<dbReference type="Proteomes" id="UP000273828">
    <property type="component" value="Unassembled WGS sequence"/>
</dbReference>
<organism evidence="2 3">
    <name type="scientific">Natrarchaeobius halalkaliphilus</name>
    <dbReference type="NCBI Taxonomy" id="1679091"/>
    <lineage>
        <taxon>Archaea</taxon>
        <taxon>Methanobacteriati</taxon>
        <taxon>Methanobacteriota</taxon>
        <taxon>Stenosarchaea group</taxon>
        <taxon>Halobacteria</taxon>
        <taxon>Halobacteriales</taxon>
        <taxon>Natrialbaceae</taxon>
        <taxon>Natrarchaeobius</taxon>
    </lineage>
</organism>
<evidence type="ECO:0000256" key="1">
    <source>
        <dbReference type="SAM" id="Phobius"/>
    </source>
</evidence>
<feature type="transmembrane region" description="Helical" evidence="1">
    <location>
        <begin position="7"/>
        <end position="26"/>
    </location>
</feature>
<accession>A0A3N6MGK4</accession>
<proteinExistence type="predicted"/>
<dbReference type="RefSeq" id="WP_124176972.1">
    <property type="nucleotide sequence ID" value="NZ_REFY01000001.1"/>
</dbReference>
<feature type="transmembrane region" description="Helical" evidence="1">
    <location>
        <begin position="94"/>
        <end position="111"/>
    </location>
</feature>
<name>A0A3N6MGK4_9EURY</name>
<dbReference type="AlphaFoldDB" id="A0A3N6MGK4"/>
<feature type="transmembrane region" description="Helical" evidence="1">
    <location>
        <begin position="117"/>
        <end position="133"/>
    </location>
</feature>
<comment type="caution">
    <text evidence="2">The sequence shown here is derived from an EMBL/GenBank/DDBJ whole genome shotgun (WGS) entry which is preliminary data.</text>
</comment>
<keyword evidence="1" id="KW-0472">Membrane</keyword>
<reference evidence="2 3" key="1">
    <citation type="submission" date="2018-10" db="EMBL/GenBank/DDBJ databases">
        <title>Natrarchaeobius chitinivorans gen. nov., sp. nov., and Natrarchaeobius haloalkaliphilus sp. nov., alkaliphilic, chitin-utilizing haloarchaea from hypersaline alkaline lakes.</title>
        <authorList>
            <person name="Sorokin D.Y."/>
            <person name="Elcheninov A.G."/>
            <person name="Kostrikina N.A."/>
            <person name="Bale N.J."/>
            <person name="Sinninghe Damste J.S."/>
            <person name="Khijniak T.V."/>
            <person name="Kublanov I.V."/>
            <person name="Toshchakov S.V."/>
        </authorList>
    </citation>
    <scope>NUCLEOTIDE SEQUENCE [LARGE SCALE GENOMIC DNA]</scope>
    <source>
        <strain evidence="2 3">AArcht-Sl</strain>
    </source>
</reference>
<dbReference type="OrthoDB" id="205815at2157"/>
<evidence type="ECO:0000313" key="3">
    <source>
        <dbReference type="Proteomes" id="UP000273828"/>
    </source>
</evidence>
<sequence length="205" mass="23506">MVQFGLLVKLTLFLSSYVPLFIILSIELSSRQPIIWGDIELPLVSVGFDISLASIILLASSILLILVLMFIIWHHSGHRTEDWRCDHFKQRNELLSSYLLAYVFVFIGLNFSDLGDWLILILFLGMLAVLQMNSEMLHVNPILGLGGYRVYEVESKNQTLLVISRDDIRESIKIPESQRGVKEPEYRNIEIIQLGPNTYMTSHDQ</sequence>
<keyword evidence="3" id="KW-1185">Reference proteome</keyword>
<protein>
    <submittedName>
        <fullName evidence="2">Uncharacterized protein</fullName>
    </submittedName>
</protein>
<feature type="transmembrane region" description="Helical" evidence="1">
    <location>
        <begin position="46"/>
        <end position="73"/>
    </location>
</feature>
<evidence type="ECO:0000313" key="2">
    <source>
        <dbReference type="EMBL" id="RQG93086.1"/>
    </source>
</evidence>
<keyword evidence="1" id="KW-1133">Transmembrane helix</keyword>
<keyword evidence="1" id="KW-0812">Transmembrane</keyword>
<dbReference type="EMBL" id="REFY01000001">
    <property type="protein sequence ID" value="RQG93086.1"/>
    <property type="molecule type" value="Genomic_DNA"/>
</dbReference>
<gene>
    <name evidence="2" type="ORF">EA462_02455</name>
</gene>